<dbReference type="PATRIC" id="fig|1391653.3.peg.873"/>
<reference evidence="2 3" key="1">
    <citation type="submission" date="2015-08" db="EMBL/GenBank/DDBJ databases">
        <authorList>
            <person name="Babu N.S."/>
            <person name="Beckwith C.J."/>
            <person name="Beseler K.G."/>
            <person name="Brison A."/>
            <person name="Carone J.V."/>
            <person name="Caskin T.P."/>
            <person name="Diamond M."/>
            <person name="Durham M.E."/>
            <person name="Foxe J.M."/>
            <person name="Go M."/>
            <person name="Henderson B.A."/>
            <person name="Jones I.B."/>
            <person name="McGettigan J.A."/>
            <person name="Micheletti S.J."/>
            <person name="Nasrallah M.E."/>
            <person name="Ortiz D."/>
            <person name="Piller C.R."/>
            <person name="Privatt S.R."/>
            <person name="Schneider S.L."/>
            <person name="Sharp S."/>
            <person name="Smith T.C."/>
            <person name="Stanton J.D."/>
            <person name="Ullery H.E."/>
            <person name="Wilson R.J."/>
            <person name="Serrano M.G."/>
            <person name="Buck G."/>
            <person name="Lee V."/>
            <person name="Wang Y."/>
            <person name="Carvalho R."/>
            <person name="Voegtly L."/>
            <person name="Shi R."/>
            <person name="Duckworth R."/>
            <person name="Johnson A."/>
            <person name="Loviza R."/>
            <person name="Walstead R."/>
            <person name="Shah Z."/>
            <person name="Kiflezghi M."/>
            <person name="Wade K."/>
            <person name="Ball S.L."/>
            <person name="Bradley K.W."/>
            <person name="Asai D.J."/>
            <person name="Bowman C.A."/>
            <person name="Russell D.A."/>
            <person name="Pope W.H."/>
            <person name="Jacobs-Sera D."/>
            <person name="Hendrix R.W."/>
            <person name="Hatfull G.F."/>
        </authorList>
    </citation>
    <scope>NUCLEOTIDE SEQUENCE [LARGE SCALE GENOMIC DNA]</scope>
    <source>
        <strain evidence="2 3">DSM 27710</strain>
    </source>
</reference>
<evidence type="ECO:0000259" key="1">
    <source>
        <dbReference type="PROSITE" id="PS51841"/>
    </source>
</evidence>
<dbReference type="OrthoDB" id="5526865at2"/>
<keyword evidence="3" id="KW-1185">Reference proteome</keyword>
<feature type="domain" description="LTD" evidence="1">
    <location>
        <begin position="2301"/>
        <end position="2414"/>
    </location>
</feature>
<name>A0A0K1PA98_9BACT</name>
<gene>
    <name evidence="2" type="ORF">AKJ08_0850</name>
</gene>
<dbReference type="KEGG" id="vin:AKJ08_0850"/>
<dbReference type="EMBL" id="CP012332">
    <property type="protein sequence ID" value="AKU90463.1"/>
    <property type="molecule type" value="Genomic_DNA"/>
</dbReference>
<protein>
    <recommendedName>
        <fullName evidence="1">LTD domain-containing protein</fullName>
    </recommendedName>
</protein>
<dbReference type="InterPro" id="IPR001322">
    <property type="entry name" value="Lamin_tail_dom"/>
</dbReference>
<organism evidence="2 3">
    <name type="scientific">Vulgatibacter incomptus</name>
    <dbReference type="NCBI Taxonomy" id="1391653"/>
    <lineage>
        <taxon>Bacteria</taxon>
        <taxon>Pseudomonadati</taxon>
        <taxon>Myxococcota</taxon>
        <taxon>Myxococcia</taxon>
        <taxon>Myxococcales</taxon>
        <taxon>Cystobacterineae</taxon>
        <taxon>Vulgatibacteraceae</taxon>
        <taxon>Vulgatibacter</taxon>
    </lineage>
</organism>
<sequence>MKSTAERVEIVDLIATPERVEAGASVEVSWKTKHAESVALTANGAPVELGDSSAEGGAVSVVVEAETVFELTATGKEADDVATHRVTVKLLGDQPEILSFTANPSEVEQGDQTTISWKTHGADTIRLLDGALNDVDVGGQPAAEGSVTVQVSTSTTYKLVALKGEESAEATVVVKVKGAPTATLTGPAQIDHGQSATLRWEATDADSVSIVDDEDRIVVASTTEFSGSIVVSPSFTTTYRLVAVGNGKQAIASAMVAVKPVITTFEATDSAPVAVGAPKSLVWAVGGAREVEISNLSGETSTFTGDEAVQGADSMPVGVDGRFRLVARSGALETSRELTVEILTTPAISSFEAARPILTVDAEGRATATLTWSGVAGATRLRLDGEGIGSIDIGDQGLQGGSVDVVLEADETFTLTASNDSGDVAATATVRLVPEATIVAFGAAPVRVGAGEPFVLSWVTAGAVSIELLRGGELVPTEVDAVASGEVELQIASDSAFELRAYNGAGDFASSVLAVTVGAPVNTSFTATPDHLWVGETAILAWQNLGGTSLSVKRGSVELCATTVLAEVADGTCLATLDQEGRATFTLEVINGAGQRTSASVTVEAGTGPRIASFSVGPAQLLVGTNATISWTTTDDPDGTTPTLALVDDRGGSYSIPEGSEHQGSLPAVLAEVGDYTFTLTASTPSLASTPVSQSKTVTVVGLPAATLVASPVVFDTDVADHVTLSWTSANAASLVLYQLDGSGNPITPALLTVAAGDRSAGSFPVVPARATTYRIVATNALGNSAQAEASVTIAPPEILSFTAEPLEVVAGDQVTFEWTTKMATGTSLSVFESGLTFGESEDSYVDIKANGGTFLPLWQCNSTFETNDQGCATLSFPSGFTFPFGGADRKAMVVYVNGVVSFDLARTGNSYSTTTFPTTSSTYHYAHLAPFWVDLRFLPPSTVGDIWYKLGSDDRGRYLIVQWNHVAFTNQLGDLNFEIVLRETGEFEYRYGSMTDASRANGSTATIGYQTPNQSRYHVISRLSNVPGGLANRSFRYSALPSFEANDSYVWTPSVPGQRTVTLTAFGAGIATASVDVTIHPRATLAVTAPSGEVLEGEDFSLGWTSSNASAVEVLDESGAIRCTAAGDAIASGRCVLSEAVEGVYEYTVRATGALGSEVERVVSVQVYHRFEIEEFTVSESEVDYGTPVTLTWVSVGASEVTLTANGVGLDLGGKSVDGDSIAHTPARQTVYKITFSAADGRTREATRSVTVRTFSDFDLTASSDDVAPGTPVTLSWSGASLVPGQDVTFLAAAPMVPVTSAYVDISADPGATRIIAANVTSDDTWATVNLATAAPGFTFPYFGGTYDKLRVGIKGIVSFDTTLTGSTYYHNQRLPKADDSEGRYGQVALAAYWGDLQTRTNGGVFTKFVRGSDGPDAFIIQYHHMTVWSATTADINLQIVLYADGSMEYRYGSFSNTDAGHTNSTQGAAKTIGYQMPGGMIGYTVHYGGVWTSSPPASGIFPAGISNKAFRWEPMDPGTTSIVVQPSETTDYTVCAIVDGYRECRTVTVRADFSIDSFTTSSAGIDRGQTVDLTWATKGGDALSLKANGVEIANETDVAMAAGSLTHTPTATTTYVLELRNDYLQRTITSTKTVTVTQFELSLTASAPSVDPGGSVTLSWTADMFAGEPVALTTPMTEVLPPFVDISTTGATEIIGASSDSTMADVAFADGFTFNYLGKPYSAVRVSTDGFLTFDATATTAASNSTLPSTGNKKVHLAPFWKDLHTRTNGRVYALATATQVVVQWSHISMNAGSTATAEHDLNFQVVLGADGSFEYRYGTMAGLTAPNTSSNCYPTTCLNEANASSATIGYQEPTGVAGSLLYMGGTSNSANNFPFAGGLSNRSFRFTPFAGSGSVVVNPGDTTGYRICAISGTFIECTDLVTVTSEWKILSFGASASVVEPGQPVTLSWATVGGDDIRLSATVGTTVTPLDVSGQAVGSGSFSATPTAKTTYTFELRSMGRIKTATRTVETRNVAVSLSASTTTALPGEPVTLTWDVTSLGGGTPAMSSNIVVSEVASAYEDITTSGGTLLQNLGLGASTSTGYATVDFSAVGFSFPYFGQIYDRIKVGNQGILSFDTTLDGYRWSNYSLPSTDTNGIKVHFAPFWGDVQTAAAGSAAHPDGGVYAKFVSEPGTVDHYIIQYHHHRIYSATDGATDLNFQVVLFADGAVEYRYGDMLPLTGNNPVLGGSKTIGFQKPGGGWGYNVHYGNSSTTTYPGGFGHRSFRYEPMDPSGSRTVTASKTTTYNLCATEAGYTECKEVTVVVPVAGSAAITELMLDPAGGPAARWFQIRNLEKTPIDLEGWEIVSGEGSHVIAAPVVVPGGGFATFAASGAAGFTPNVTWGSDLALDPAGGSVALKAGSSVVASVTWGPTWTIPHGITLILDPSYHEKGAVSNDAFSRWCRGTASGSPGSLGKGCRFQGYDLDLGQPVPFIDIRQTGVTVDSMKANGVRTTVDLPFSMPIFGTSANRIIVSSTGWISFNASQTLTGGHYFAPTALPRPSTDTPEGPIFAAFWDDLGCSQTGAWDWQYEHRTLGANQVTILQWNNYARCSNTGGTTFQVQLSSNGDMAVVFRDIVAAAGSSAWDVYNGSNAWIGLEGPDRTQPITALYKTVKPLAGRSFRFIKR</sequence>
<dbReference type="STRING" id="1391653.AKJ08_0850"/>
<dbReference type="PROSITE" id="PS51841">
    <property type="entry name" value="LTD"/>
    <property type="match status" value="1"/>
</dbReference>
<dbReference type="Proteomes" id="UP000055590">
    <property type="component" value="Chromosome"/>
</dbReference>
<accession>A0A0K1PA98</accession>
<evidence type="ECO:0000313" key="2">
    <source>
        <dbReference type="EMBL" id="AKU90463.1"/>
    </source>
</evidence>
<dbReference type="RefSeq" id="WP_157370461.1">
    <property type="nucleotide sequence ID" value="NZ_CP012332.1"/>
</dbReference>
<evidence type="ECO:0000313" key="3">
    <source>
        <dbReference type="Proteomes" id="UP000055590"/>
    </source>
</evidence>
<proteinExistence type="predicted"/>